<evidence type="ECO:0000313" key="3">
    <source>
        <dbReference type="Proteomes" id="UP000029046"/>
    </source>
</evidence>
<evidence type="ECO:0000259" key="1">
    <source>
        <dbReference type="Pfam" id="PF13280"/>
    </source>
</evidence>
<dbReference type="InterPro" id="IPR011991">
    <property type="entry name" value="ArsR-like_HTH"/>
</dbReference>
<protein>
    <recommendedName>
        <fullName evidence="1">WYL domain-containing protein</fullName>
    </recommendedName>
</protein>
<keyword evidence="3" id="KW-1185">Reference proteome</keyword>
<organism evidence="2 3">
    <name type="scientific">Bifidobacterium pullorum subsp. gallinarum</name>
    <dbReference type="NCBI Taxonomy" id="78344"/>
    <lineage>
        <taxon>Bacteria</taxon>
        <taxon>Bacillati</taxon>
        <taxon>Actinomycetota</taxon>
        <taxon>Actinomycetes</taxon>
        <taxon>Bifidobacteriales</taxon>
        <taxon>Bifidobacteriaceae</taxon>
        <taxon>Bifidobacterium</taxon>
    </lineage>
</organism>
<accession>A0A087ARA0</accession>
<name>A0A087ARA0_9BIFI</name>
<dbReference type="InterPro" id="IPR026881">
    <property type="entry name" value="WYL_dom"/>
</dbReference>
<feature type="domain" description="WYL" evidence="1">
    <location>
        <begin position="181"/>
        <end position="228"/>
    </location>
</feature>
<dbReference type="AlphaFoldDB" id="A0A087ARA0"/>
<dbReference type="CDD" id="cd00090">
    <property type="entry name" value="HTH_ARSR"/>
    <property type="match status" value="1"/>
</dbReference>
<evidence type="ECO:0000313" key="2">
    <source>
        <dbReference type="EMBL" id="KFI61300.1"/>
    </source>
</evidence>
<sequence length="352" mass="39941">MAGRKTRSTNEILVDILNELAEHTDSEHGLTVKELSDRVGATEKTVHAHLQLLEAQRPMGRTVRRLTAADMRQADSADARPGWCMEPAIDVAELRLFGDGLALSRIDEEYARESYDRLRVLAGFAGAHSQGLRNIRVPRPYNREFLSNVENLDEAISGKRVVSFRMCDYAVDGSLTLRIDPESGKPREYRADPYQMTYRNGMYYLLCHMHGKNGVAFAHVDRIRDLRIVEGVRQECPLEELHAPDGSPFSLADYLAERLYPWTGQAEDILMHVSSLSCIYDWFERPSVSRVDARTYEVAVHADPQTVLWWALQYSDNVDIDIVQPQSLRDAMAAVGRRLVERYGSRSGEDDV</sequence>
<gene>
    <name evidence="2" type="ORF">BIGA_0739</name>
</gene>
<reference evidence="2 3" key="1">
    <citation type="submission" date="2014-03" db="EMBL/GenBank/DDBJ databases">
        <title>Genomics of Bifidobacteria.</title>
        <authorList>
            <person name="Ventura M."/>
            <person name="Milani C."/>
            <person name="Lugli G.A."/>
        </authorList>
    </citation>
    <scope>NUCLEOTIDE SEQUENCE [LARGE SCALE GENOMIC DNA]</scope>
    <source>
        <strain evidence="2 3">LMG 11586</strain>
    </source>
</reference>
<dbReference type="Pfam" id="PF13280">
    <property type="entry name" value="WYL"/>
    <property type="match status" value="1"/>
</dbReference>
<dbReference type="eggNOG" id="COG2378">
    <property type="taxonomic scope" value="Bacteria"/>
</dbReference>
<dbReference type="PROSITE" id="PS52050">
    <property type="entry name" value="WYL"/>
    <property type="match status" value="1"/>
</dbReference>
<dbReference type="RefSeq" id="WP_033507841.1">
    <property type="nucleotide sequence ID" value="NZ_JGYX01000002.1"/>
</dbReference>
<dbReference type="EMBL" id="JGYX01000002">
    <property type="protein sequence ID" value="KFI61300.1"/>
    <property type="molecule type" value="Genomic_DNA"/>
</dbReference>
<dbReference type="Proteomes" id="UP000029046">
    <property type="component" value="Unassembled WGS sequence"/>
</dbReference>
<proteinExistence type="predicted"/>
<comment type="caution">
    <text evidence="2">The sequence shown here is derived from an EMBL/GenBank/DDBJ whole genome shotgun (WGS) entry which is preliminary data.</text>
</comment>